<feature type="domain" description="HNH nuclease" evidence="1">
    <location>
        <begin position="125"/>
        <end position="188"/>
    </location>
</feature>
<reference evidence="2" key="2">
    <citation type="submission" date="2023-01" db="EMBL/GenBank/DDBJ databases">
        <authorList>
            <person name="Petersen C."/>
        </authorList>
    </citation>
    <scope>NUCLEOTIDE SEQUENCE</scope>
    <source>
        <strain evidence="2">IBT 15450</strain>
    </source>
</reference>
<protein>
    <recommendedName>
        <fullName evidence="1">HNH nuclease domain-containing protein</fullName>
    </recommendedName>
</protein>
<dbReference type="InterPro" id="IPR003615">
    <property type="entry name" value="HNH_nuc"/>
</dbReference>
<name>A0AAD6IQY7_PENCN</name>
<dbReference type="EMBL" id="JAQJZL010000001">
    <property type="protein sequence ID" value="KAJ6057539.1"/>
    <property type="molecule type" value="Genomic_DNA"/>
</dbReference>
<keyword evidence="3" id="KW-1185">Reference proteome</keyword>
<gene>
    <name evidence="2" type="ORF">N7460_000813</name>
</gene>
<organism evidence="2 3">
    <name type="scientific">Penicillium canescens</name>
    <dbReference type="NCBI Taxonomy" id="5083"/>
    <lineage>
        <taxon>Eukaryota</taxon>
        <taxon>Fungi</taxon>
        <taxon>Dikarya</taxon>
        <taxon>Ascomycota</taxon>
        <taxon>Pezizomycotina</taxon>
        <taxon>Eurotiomycetes</taxon>
        <taxon>Eurotiomycetidae</taxon>
        <taxon>Eurotiales</taxon>
        <taxon>Aspergillaceae</taxon>
        <taxon>Penicillium</taxon>
    </lineage>
</organism>
<evidence type="ECO:0000259" key="1">
    <source>
        <dbReference type="Pfam" id="PF13391"/>
    </source>
</evidence>
<comment type="caution">
    <text evidence="2">The sequence shown here is derived from an EMBL/GenBank/DDBJ whole genome shotgun (WGS) entry which is preliminary data.</text>
</comment>
<proteinExistence type="predicted"/>
<reference evidence="2" key="1">
    <citation type="journal article" date="2023" name="IMA Fungus">
        <title>Comparative genomic study of the Penicillium genus elucidates a diverse pangenome and 15 lateral gene transfer events.</title>
        <authorList>
            <person name="Petersen C."/>
            <person name="Sorensen T."/>
            <person name="Nielsen M.R."/>
            <person name="Sondergaard T.E."/>
            <person name="Sorensen J.L."/>
            <person name="Fitzpatrick D.A."/>
            <person name="Frisvad J.C."/>
            <person name="Nielsen K.L."/>
        </authorList>
    </citation>
    <scope>NUCLEOTIDE SEQUENCE</scope>
    <source>
        <strain evidence="2">IBT 15450</strain>
    </source>
</reference>
<evidence type="ECO:0000313" key="3">
    <source>
        <dbReference type="Proteomes" id="UP001219568"/>
    </source>
</evidence>
<accession>A0AAD6IQY7</accession>
<dbReference type="Proteomes" id="UP001219568">
    <property type="component" value="Unassembled WGS sequence"/>
</dbReference>
<evidence type="ECO:0000313" key="2">
    <source>
        <dbReference type="EMBL" id="KAJ6057539.1"/>
    </source>
</evidence>
<sequence>MTRVLEEPRIREHNVRLYDNNGTLLASLQINPLQRHLTHEMLYRYCSMIFIIPGHQTWAIFPILHDESPGRVLRSDRQTPIKPGNYLVLDDGKHAKSRASQHRAVSPPKIPALGLKDNVKEIICGLHASHIFPTSQIAQWERENYQRYITDPSPASKIGSSKLYSPQNGLLLGPEAHEAFDKFKVGVDPDAGYKIIIFGKDSKGLGGTRLRDSARDGTDQKNGVSANLLRWHLRMCVYRNMKANAEPQPLWDEDLGEDNMGQILEQHDAAERMEVELFTRLGSFVA</sequence>
<dbReference type="Pfam" id="PF13391">
    <property type="entry name" value="HNH_2"/>
    <property type="match status" value="1"/>
</dbReference>
<dbReference type="AlphaFoldDB" id="A0AAD6IQY7"/>